<comment type="domain">
    <text evidence="6">Contains large globular domains required for ATP hydrolysis at each terminus and a third globular domain forming a flexible hinge near the middle of the molecule. These domains are separated by coiled-coil structures.</text>
</comment>
<dbReference type="Proteomes" id="UP001501600">
    <property type="component" value="Unassembled WGS sequence"/>
</dbReference>
<feature type="region of interest" description="Disordered" evidence="7">
    <location>
        <begin position="461"/>
        <end position="485"/>
    </location>
</feature>
<keyword evidence="1 6" id="KW-0963">Cytoplasm</keyword>
<dbReference type="SUPFAM" id="SSF75553">
    <property type="entry name" value="Smc hinge domain"/>
    <property type="match status" value="1"/>
</dbReference>
<dbReference type="RefSeq" id="WP_345316200.1">
    <property type="nucleotide sequence ID" value="NZ_BAABLF010000006.1"/>
</dbReference>
<protein>
    <recommendedName>
        <fullName evidence="6">Chromosome partition protein Smc</fullName>
    </recommendedName>
</protein>
<feature type="binding site" evidence="6">
    <location>
        <begin position="32"/>
        <end position="39"/>
    </location>
    <ligand>
        <name>ATP</name>
        <dbReference type="ChEBI" id="CHEBI:30616"/>
    </ligand>
</feature>
<feature type="coiled-coil region" evidence="6">
    <location>
        <begin position="974"/>
        <end position="1001"/>
    </location>
</feature>
<evidence type="ECO:0000256" key="6">
    <source>
        <dbReference type="HAMAP-Rule" id="MF_01894"/>
    </source>
</evidence>
<keyword evidence="5 6" id="KW-0238">DNA-binding</keyword>
<dbReference type="HAMAP" id="MF_01894">
    <property type="entry name" value="Smc_prok"/>
    <property type="match status" value="1"/>
</dbReference>
<evidence type="ECO:0000256" key="2">
    <source>
        <dbReference type="ARBA" id="ARBA00022741"/>
    </source>
</evidence>
<feature type="domain" description="RecF/RecN/SMC N-terminal" evidence="8">
    <location>
        <begin position="3"/>
        <end position="1140"/>
    </location>
</feature>
<comment type="subcellular location">
    <subcellularLocation>
        <location evidence="6">Cytoplasm</location>
    </subcellularLocation>
</comment>
<feature type="coiled-coil region" evidence="6">
    <location>
        <begin position="170"/>
        <end position="211"/>
    </location>
</feature>
<proteinExistence type="inferred from homology"/>
<comment type="similarity">
    <text evidence="6">Belongs to the SMC family.</text>
</comment>
<evidence type="ECO:0000256" key="5">
    <source>
        <dbReference type="ARBA" id="ARBA00023125"/>
    </source>
</evidence>
<keyword evidence="3 6" id="KW-0067">ATP-binding</keyword>
<dbReference type="EMBL" id="BAABLF010000006">
    <property type="protein sequence ID" value="GAA5189694.1"/>
    <property type="molecule type" value="Genomic_DNA"/>
</dbReference>
<keyword evidence="4 6" id="KW-0175">Coiled coil</keyword>
<evidence type="ECO:0000313" key="10">
    <source>
        <dbReference type="Proteomes" id="UP001501600"/>
    </source>
</evidence>
<evidence type="ECO:0000256" key="1">
    <source>
        <dbReference type="ARBA" id="ARBA00022490"/>
    </source>
</evidence>
<keyword evidence="2 6" id="KW-0547">Nucleotide-binding</keyword>
<keyword evidence="10" id="KW-1185">Reference proteome</keyword>
<organism evidence="9 10">
    <name type="scientific">Ferrimonas gelatinilytica</name>
    <dbReference type="NCBI Taxonomy" id="1255257"/>
    <lineage>
        <taxon>Bacteria</taxon>
        <taxon>Pseudomonadati</taxon>
        <taxon>Pseudomonadota</taxon>
        <taxon>Gammaproteobacteria</taxon>
        <taxon>Alteromonadales</taxon>
        <taxon>Ferrimonadaceae</taxon>
        <taxon>Ferrimonas</taxon>
    </lineage>
</organism>
<evidence type="ECO:0000259" key="8">
    <source>
        <dbReference type="Pfam" id="PF02463"/>
    </source>
</evidence>
<dbReference type="NCBIfam" id="TIGR02168">
    <property type="entry name" value="SMC_prok_B"/>
    <property type="match status" value="1"/>
</dbReference>
<evidence type="ECO:0000256" key="7">
    <source>
        <dbReference type="SAM" id="MobiDB-lite"/>
    </source>
</evidence>
<feature type="compositionally biased region" description="Basic and acidic residues" evidence="7">
    <location>
        <begin position="468"/>
        <end position="478"/>
    </location>
</feature>
<gene>
    <name evidence="6 9" type="primary">smc</name>
    <name evidence="9" type="ORF">GCM10025772_12680</name>
</gene>
<dbReference type="PIRSF" id="PIRSF005719">
    <property type="entry name" value="SMC"/>
    <property type="match status" value="1"/>
</dbReference>
<evidence type="ECO:0000313" key="9">
    <source>
        <dbReference type="EMBL" id="GAA5189694.1"/>
    </source>
</evidence>
<comment type="function">
    <text evidence="6">Required for chromosome condensation and partitioning.</text>
</comment>
<dbReference type="PANTHER" id="PTHR43977">
    <property type="entry name" value="STRUCTURAL MAINTENANCE OF CHROMOSOMES PROTEIN 3"/>
    <property type="match status" value="1"/>
</dbReference>
<dbReference type="InterPro" id="IPR024704">
    <property type="entry name" value="SMC"/>
</dbReference>
<feature type="region of interest" description="Disordered" evidence="7">
    <location>
        <begin position="374"/>
        <end position="397"/>
    </location>
</feature>
<feature type="coiled-coil region" evidence="6">
    <location>
        <begin position="678"/>
        <end position="719"/>
    </location>
</feature>
<dbReference type="InterPro" id="IPR036277">
    <property type="entry name" value="SMC_hinge_sf"/>
</dbReference>
<evidence type="ECO:0000256" key="3">
    <source>
        <dbReference type="ARBA" id="ARBA00022840"/>
    </source>
</evidence>
<dbReference type="SUPFAM" id="SSF52540">
    <property type="entry name" value="P-loop containing nucleoside triphosphate hydrolases"/>
    <property type="match status" value="1"/>
</dbReference>
<dbReference type="InterPro" id="IPR027417">
    <property type="entry name" value="P-loop_NTPase"/>
</dbReference>
<sequence>MRLKLIKLAGFKSFVDPTKVPFPDAMTAIVGPNGCGKSNVIDAVRWVLGESSAKNLRGDAMTDVIFNGSTGRKASSVASVELVFDNSEGRLQGQYGSYAEISVKRQVNSDAQSSYFLNGSKCRRRDITDLFAGTGLGPRSYAIIEQGTVSRLIESKPQELRVFIEEAAGISRYKERRRETENRIRHTRENLERLQDVRTELAAQIERLHRQAEAARRFRTLKAEEQTLQGQVLALKWRELTEQISGLDGRIAELEREKDQRQDAVSGDEAELVRLQQQKSDLTAELEQQRQQWMQGSATVTRLEQQILHTRQQAQQLEEGIRQLQSDQGQSEAQLTILIEEQQALEAELIEQAPQTEQMVQQAQLLEEALERQMAQSERLEQSREQQRANKEQAERTLQVNQVERAAITRERQQIQQQQAQLQAQSSQWLNESEASARRQVLVTAITESEQALAFQQHTLDQTTEAANGREREREATQAERAAGQEQQAKLAGRLHSLETLIQARQPELPAPFDRLPRAWQQIQVMPGWEAALEQVLGAQVQAVIGADELPLPAGLSRLAPVPAEAAFPQDNTHRAWPRLLECVDSPFNLEPWLGHVYCADSLELAQQRLAQCDPHESMVLSDGRWLGRGFEIAPGSTESPPLTALLAQQQETEAQLSQVVASLTTVEKRLQDTDLGCANDKRQIEQQRSELQRIKEELRDHQVTLAQWDRELTRQREQRAFTDEQQAGLAERLELLAEKEWELDEQREAQLQLLEQAQQVLADIEQQREQQRENLKQQQAQLSEVNRQLQQGQLRQQQVETRLQGLAQRQVQAREAAQGWQQRLEQSQQKLEALAYPREEYEEALEQALVQRGEIEAVLNEQQEALASLEQALLALNERQRRAQAAVNEVAEKLNQHQLTREGLRAQAQGQRDLLHEVQIDLQQALTTLTPEMVLSQCNTQLEKVRDRIRRLGAINMAAIEEYDQQLARKQYLDDQDRDLTEALEMLESAIRKIDRETRARFKETFERVNADLGHLFPKVFGGGSAYLALTDDDLLEAGVTIMARPPGKKNSTIHLLSGGEKALTALSLVFAIFRLNPAPFCMLDEVDAPLDDANVGRFCRLVKEMSATVQFIYISHNKVSMEMADRLTGVTMHEPGVSRIVAVDIEQAAAMATAG</sequence>
<feature type="compositionally biased region" description="Basic and acidic residues" evidence="7">
    <location>
        <begin position="378"/>
        <end position="395"/>
    </location>
</feature>
<name>A0ABP9S2F4_9GAMM</name>
<comment type="caution">
    <text evidence="9">The sequence shown here is derived from an EMBL/GenBank/DDBJ whole genome shotgun (WGS) entry which is preliminary data.</text>
</comment>
<comment type="subunit">
    <text evidence="6">Homodimer.</text>
</comment>
<accession>A0ABP9S2F4</accession>
<reference evidence="10" key="1">
    <citation type="journal article" date="2019" name="Int. J. Syst. Evol. Microbiol.">
        <title>The Global Catalogue of Microorganisms (GCM) 10K type strain sequencing project: providing services to taxonomists for standard genome sequencing and annotation.</title>
        <authorList>
            <consortium name="The Broad Institute Genomics Platform"/>
            <consortium name="The Broad Institute Genome Sequencing Center for Infectious Disease"/>
            <person name="Wu L."/>
            <person name="Ma J."/>
        </authorList>
    </citation>
    <scope>NUCLEOTIDE SEQUENCE [LARGE SCALE GENOMIC DNA]</scope>
    <source>
        <strain evidence="10">JCM 18720</strain>
    </source>
</reference>
<dbReference type="Pfam" id="PF02463">
    <property type="entry name" value="SMC_N"/>
    <property type="match status" value="1"/>
</dbReference>
<dbReference type="Gene3D" id="3.40.50.300">
    <property type="entry name" value="P-loop containing nucleotide triphosphate hydrolases"/>
    <property type="match status" value="2"/>
</dbReference>
<dbReference type="CDD" id="cd03278">
    <property type="entry name" value="ABC_SMC_barmotin"/>
    <property type="match status" value="2"/>
</dbReference>
<evidence type="ECO:0000256" key="4">
    <source>
        <dbReference type="ARBA" id="ARBA00023054"/>
    </source>
</evidence>
<dbReference type="InterPro" id="IPR003395">
    <property type="entry name" value="RecF/RecN/SMC_N"/>
</dbReference>
<feature type="coiled-coil region" evidence="6">
    <location>
        <begin position="748"/>
        <end position="908"/>
    </location>
</feature>
<dbReference type="InterPro" id="IPR011890">
    <property type="entry name" value="SMC_prok"/>
</dbReference>